<dbReference type="AlphaFoldDB" id="A0AA43QTY9"/>
<dbReference type="SUPFAM" id="SSF54001">
    <property type="entry name" value="Cysteine proteinases"/>
    <property type="match status" value="1"/>
</dbReference>
<dbReference type="PROSITE" id="PS50600">
    <property type="entry name" value="ULP_PROTEASE"/>
    <property type="match status" value="1"/>
</dbReference>
<sequence>MSKAFMSKLPLPQPYKVVSRDDNALKTWQLVNFWYDFVVKEADSKRLDRLLIMAPHIRLGLKYLSARIVKEYKDAGSPQQKENPDLVGAFCSVQLACQEVQKNDLFMRGSAGSISSFTIALDAAHAMFGRLFPHHASAFELPRDQTVTDLTELRVCSQFYENLDRYNRFARQQHLEEHLRVEPMLLTNKVKRLAGEITHLEARLDKGRKLDQLDDDNEEAKPQGKRARETAVQPAGSAKEPEPVRPEKGRKQGQSTHKRPENVQPEQSAQAKIAIKRTLEFDASTSTILKLKDQDAKVVSRGAGVTTLKDFAELVSGGWLSDAVIDPYLALLCEQTNRQPGNVPVSRGSPEWHAWPSWLYLKVSDEAELPRLWPPQGFPEAKFAETHHHLFPMHLDENHWGLAHLSWGGAQWSLDWYSGISGYMQRFLDKWAGIERYLKRAWGFRCDQTLTIDEPEQPRQGNASDCGVFVLCEARCLMEGWPIDTFGQGDMKFMRRRICFELELDRSAS</sequence>
<evidence type="ECO:0000259" key="6">
    <source>
        <dbReference type="PROSITE" id="PS50600"/>
    </source>
</evidence>
<dbReference type="GO" id="GO:0016929">
    <property type="term" value="F:deSUMOylase activity"/>
    <property type="evidence" value="ECO:0007669"/>
    <property type="project" value="TreeGrafter"/>
</dbReference>
<name>A0AA43QTY9_9LECA</name>
<feature type="compositionally biased region" description="Basic and acidic residues" evidence="5">
    <location>
        <begin position="219"/>
        <end position="229"/>
    </location>
</feature>
<dbReference type="PANTHER" id="PTHR12606:SF141">
    <property type="entry name" value="GH15225P-RELATED"/>
    <property type="match status" value="1"/>
</dbReference>
<dbReference type="Pfam" id="PF02902">
    <property type="entry name" value="Peptidase_C48"/>
    <property type="match status" value="1"/>
</dbReference>
<evidence type="ECO:0000256" key="2">
    <source>
        <dbReference type="ARBA" id="ARBA00022670"/>
    </source>
</evidence>
<evidence type="ECO:0000313" key="7">
    <source>
        <dbReference type="EMBL" id="MDI1490838.1"/>
    </source>
</evidence>
<dbReference type="InterPro" id="IPR038765">
    <property type="entry name" value="Papain-like_cys_pep_sf"/>
</dbReference>
<organism evidence="7 8">
    <name type="scientific">Ramalina farinacea</name>
    <dbReference type="NCBI Taxonomy" id="258253"/>
    <lineage>
        <taxon>Eukaryota</taxon>
        <taxon>Fungi</taxon>
        <taxon>Dikarya</taxon>
        <taxon>Ascomycota</taxon>
        <taxon>Pezizomycotina</taxon>
        <taxon>Lecanoromycetes</taxon>
        <taxon>OSLEUM clade</taxon>
        <taxon>Lecanoromycetidae</taxon>
        <taxon>Lecanorales</taxon>
        <taxon>Lecanorineae</taxon>
        <taxon>Ramalinaceae</taxon>
        <taxon>Ramalina</taxon>
    </lineage>
</organism>
<evidence type="ECO:0000256" key="5">
    <source>
        <dbReference type="SAM" id="MobiDB-lite"/>
    </source>
</evidence>
<keyword evidence="4" id="KW-0788">Thiol protease</keyword>
<evidence type="ECO:0000256" key="4">
    <source>
        <dbReference type="ARBA" id="ARBA00022807"/>
    </source>
</evidence>
<dbReference type="GO" id="GO:0005634">
    <property type="term" value="C:nucleus"/>
    <property type="evidence" value="ECO:0007669"/>
    <property type="project" value="TreeGrafter"/>
</dbReference>
<dbReference type="GO" id="GO:0016926">
    <property type="term" value="P:protein desumoylation"/>
    <property type="evidence" value="ECO:0007669"/>
    <property type="project" value="TreeGrafter"/>
</dbReference>
<feature type="domain" description="Ubiquitin-like protease family profile" evidence="6">
    <location>
        <begin position="304"/>
        <end position="477"/>
    </location>
</feature>
<comment type="similarity">
    <text evidence="1">Belongs to the peptidase C48 family.</text>
</comment>
<protein>
    <submittedName>
        <fullName evidence="7">SUMO1 sentrin specific peptidase 1</fullName>
        <ecNumber evidence="7">3.4.22.68</ecNumber>
    </submittedName>
</protein>
<dbReference type="Proteomes" id="UP001161017">
    <property type="component" value="Unassembled WGS sequence"/>
</dbReference>
<evidence type="ECO:0000256" key="3">
    <source>
        <dbReference type="ARBA" id="ARBA00022801"/>
    </source>
</evidence>
<evidence type="ECO:0000256" key="1">
    <source>
        <dbReference type="ARBA" id="ARBA00005234"/>
    </source>
</evidence>
<keyword evidence="2" id="KW-0645">Protease</keyword>
<accession>A0AA43QTY9</accession>
<keyword evidence="3 7" id="KW-0378">Hydrolase</keyword>
<evidence type="ECO:0000313" key="8">
    <source>
        <dbReference type="Proteomes" id="UP001161017"/>
    </source>
</evidence>
<dbReference type="GO" id="GO:0006508">
    <property type="term" value="P:proteolysis"/>
    <property type="evidence" value="ECO:0007669"/>
    <property type="project" value="UniProtKB-KW"/>
</dbReference>
<feature type="compositionally biased region" description="Basic and acidic residues" evidence="5">
    <location>
        <begin position="239"/>
        <end position="250"/>
    </location>
</feature>
<dbReference type="InterPro" id="IPR003653">
    <property type="entry name" value="Peptidase_C48_C"/>
</dbReference>
<comment type="caution">
    <text evidence="7">The sequence shown here is derived from an EMBL/GenBank/DDBJ whole genome shotgun (WGS) entry which is preliminary data.</text>
</comment>
<feature type="region of interest" description="Disordered" evidence="5">
    <location>
        <begin position="208"/>
        <end position="270"/>
    </location>
</feature>
<dbReference type="EMBL" id="JAPUFD010000012">
    <property type="protein sequence ID" value="MDI1490838.1"/>
    <property type="molecule type" value="Genomic_DNA"/>
</dbReference>
<dbReference type="EC" id="3.4.22.68" evidence="7"/>
<dbReference type="PANTHER" id="PTHR12606">
    <property type="entry name" value="SENTRIN/SUMO-SPECIFIC PROTEASE"/>
    <property type="match status" value="1"/>
</dbReference>
<gene>
    <name evidence="7" type="primary">SENP1</name>
    <name evidence="7" type="ORF">OHK93_002043</name>
</gene>
<proteinExistence type="inferred from homology"/>
<dbReference type="Gene3D" id="3.40.395.10">
    <property type="entry name" value="Adenoviral Proteinase, Chain A"/>
    <property type="match status" value="1"/>
</dbReference>
<reference evidence="7" key="1">
    <citation type="journal article" date="2023" name="Genome Biol. Evol.">
        <title>First Whole Genome Sequence and Flow Cytometry Genome Size Data for the Lichen-Forming Fungus Ramalina farinacea (Ascomycota).</title>
        <authorList>
            <person name="Llewellyn T."/>
            <person name="Mian S."/>
            <person name="Hill R."/>
            <person name="Leitch I.J."/>
            <person name="Gaya E."/>
        </authorList>
    </citation>
    <scope>NUCLEOTIDE SEQUENCE</scope>
    <source>
        <strain evidence="7">LIQ254RAFAR</strain>
    </source>
</reference>
<keyword evidence="8" id="KW-1185">Reference proteome</keyword>